<protein>
    <submittedName>
        <fullName evidence="5">SNF2-related protein</fullName>
    </submittedName>
</protein>
<dbReference type="PROSITE" id="PS51194">
    <property type="entry name" value="HELICASE_CTER"/>
    <property type="match status" value="1"/>
</dbReference>
<dbReference type="Proteomes" id="UP000005459">
    <property type="component" value="Unassembled WGS sequence"/>
</dbReference>
<evidence type="ECO:0000256" key="2">
    <source>
        <dbReference type="ARBA" id="ARBA00022806"/>
    </source>
</evidence>
<evidence type="ECO:0000313" key="6">
    <source>
        <dbReference type="Proteomes" id="UP000005459"/>
    </source>
</evidence>
<keyword evidence="1" id="KW-0378">Hydrolase</keyword>
<dbReference type="eggNOG" id="COG0553">
    <property type="taxonomic scope" value="Bacteria"/>
</dbReference>
<evidence type="ECO:0000259" key="4">
    <source>
        <dbReference type="PROSITE" id="PS51194"/>
    </source>
</evidence>
<dbReference type="InterPro" id="IPR049730">
    <property type="entry name" value="SNF2/RAD54-like_C"/>
</dbReference>
<dbReference type="OrthoDB" id="9772064at2"/>
<evidence type="ECO:0000256" key="1">
    <source>
        <dbReference type="ARBA" id="ARBA00022801"/>
    </source>
</evidence>
<dbReference type="InterPro" id="IPR000330">
    <property type="entry name" value="SNF2_N"/>
</dbReference>
<dbReference type="PROSITE" id="PS51192">
    <property type="entry name" value="HELICASE_ATP_BIND_1"/>
    <property type="match status" value="1"/>
</dbReference>
<dbReference type="CDD" id="cd18012">
    <property type="entry name" value="DEXQc_arch_SWI2_SNF2"/>
    <property type="match status" value="1"/>
</dbReference>
<dbReference type="InterPro" id="IPR014001">
    <property type="entry name" value="Helicase_ATP-bd"/>
</dbReference>
<dbReference type="PANTHER" id="PTHR10799">
    <property type="entry name" value="SNF2/RAD54 HELICASE FAMILY"/>
    <property type="match status" value="1"/>
</dbReference>
<evidence type="ECO:0000259" key="3">
    <source>
        <dbReference type="PROSITE" id="PS51192"/>
    </source>
</evidence>
<reference evidence="5 6" key="1">
    <citation type="submission" date="2011-06" db="EMBL/GenBank/DDBJ databases">
        <title>The draft genome of Thiocapsa marina 5811.</title>
        <authorList>
            <consortium name="US DOE Joint Genome Institute (JGI-PGF)"/>
            <person name="Lucas S."/>
            <person name="Han J."/>
            <person name="Cheng J.-F."/>
            <person name="Goodwin L."/>
            <person name="Pitluck S."/>
            <person name="Peters L."/>
            <person name="Land M.L."/>
            <person name="Hauser L."/>
            <person name="Vogl K."/>
            <person name="Liu Z."/>
            <person name="Imhoff J."/>
            <person name="Thiel V."/>
            <person name="Frigaard N.-U."/>
            <person name="Bryant D."/>
            <person name="Woyke T.J."/>
        </authorList>
    </citation>
    <scope>NUCLEOTIDE SEQUENCE [LARGE SCALE GENOMIC DNA]</scope>
    <source>
        <strain evidence="5 6">5811</strain>
    </source>
</reference>
<dbReference type="SMART" id="SM00490">
    <property type="entry name" value="HELICc"/>
    <property type="match status" value="1"/>
</dbReference>
<organism evidence="5 6">
    <name type="scientific">Thiocapsa marina 5811</name>
    <dbReference type="NCBI Taxonomy" id="768671"/>
    <lineage>
        <taxon>Bacteria</taxon>
        <taxon>Pseudomonadati</taxon>
        <taxon>Pseudomonadota</taxon>
        <taxon>Gammaproteobacteria</taxon>
        <taxon>Chromatiales</taxon>
        <taxon>Chromatiaceae</taxon>
        <taxon>Thiocapsa</taxon>
    </lineage>
</organism>
<dbReference type="SUPFAM" id="SSF52540">
    <property type="entry name" value="P-loop containing nucleoside triphosphate hydrolases"/>
    <property type="match status" value="2"/>
</dbReference>
<dbReference type="GO" id="GO:0004386">
    <property type="term" value="F:helicase activity"/>
    <property type="evidence" value="ECO:0007669"/>
    <property type="project" value="UniProtKB-KW"/>
</dbReference>
<name>F9U8U8_9GAMM</name>
<dbReference type="STRING" id="768671.ThimaDRAFT_1350"/>
<dbReference type="EMBL" id="AFWV01000004">
    <property type="protein sequence ID" value="EGV19206.1"/>
    <property type="molecule type" value="Genomic_DNA"/>
</dbReference>
<dbReference type="PATRIC" id="fig|768671.3.peg.1441"/>
<dbReference type="InterPro" id="IPR038718">
    <property type="entry name" value="SNF2-like_sf"/>
</dbReference>
<dbReference type="GO" id="GO:0005524">
    <property type="term" value="F:ATP binding"/>
    <property type="evidence" value="ECO:0007669"/>
    <property type="project" value="InterPro"/>
</dbReference>
<dbReference type="Pfam" id="PF00271">
    <property type="entry name" value="Helicase_C"/>
    <property type="match status" value="1"/>
</dbReference>
<keyword evidence="2" id="KW-0067">ATP-binding</keyword>
<dbReference type="GO" id="GO:0016787">
    <property type="term" value="F:hydrolase activity"/>
    <property type="evidence" value="ECO:0007669"/>
    <property type="project" value="UniProtKB-KW"/>
</dbReference>
<keyword evidence="6" id="KW-1185">Reference proteome</keyword>
<dbReference type="Pfam" id="PF00176">
    <property type="entry name" value="SNF2-rel_dom"/>
    <property type="match status" value="1"/>
</dbReference>
<dbReference type="InterPro" id="IPR001650">
    <property type="entry name" value="Helicase_C-like"/>
</dbReference>
<dbReference type="SMART" id="SM00487">
    <property type="entry name" value="DEXDc"/>
    <property type="match status" value="1"/>
</dbReference>
<dbReference type="Gene3D" id="3.40.50.300">
    <property type="entry name" value="P-loop containing nucleotide triphosphate hydrolases"/>
    <property type="match status" value="1"/>
</dbReference>
<proteinExistence type="predicted"/>
<accession>F9U8U8</accession>
<dbReference type="RefSeq" id="WP_007192227.1">
    <property type="nucleotide sequence ID" value="NZ_AFWV01000004.1"/>
</dbReference>
<dbReference type="CDD" id="cd18793">
    <property type="entry name" value="SF2_C_SNF"/>
    <property type="match status" value="1"/>
</dbReference>
<dbReference type="Gene3D" id="3.40.50.10810">
    <property type="entry name" value="Tandem AAA-ATPase domain"/>
    <property type="match status" value="1"/>
</dbReference>
<feature type="domain" description="Helicase C-terminal" evidence="4">
    <location>
        <begin position="1224"/>
        <end position="1378"/>
    </location>
</feature>
<evidence type="ECO:0000313" key="5">
    <source>
        <dbReference type="EMBL" id="EGV19206.1"/>
    </source>
</evidence>
<keyword evidence="2" id="KW-0347">Helicase</keyword>
<sequence length="1383" mass="153140">MADAPTAFAALGIEDQRILRVLSVVCEPIARDRLHQILDALDWRDRAGEPLSRRVDEALYRRLAAAGQIETERSTLACRRDLLEPLTRETLADGTFESIVAAAERVIPVVPTNASTWLVPSPERRLRMVRIALYAGRQEEALRMFALSDQVSLSNLSAAHVMPLTQVLTSSTDRAWLETLDPRLKIAGLVPPLRLAARDMIERTGAYALMEELFVPLVGTHPEVADALIEQRLQRGRLAEVPSLLDGRSDPAALVQRGWLQFLFGHYEQSLDVFDAARETIRKTTRKRKVYLPGIPGVLALLTRLRRGEREDFEFVQQQVAIALRADVTDPVEPVYRLLGELTAVLAGQRRVDECAWLEQRLGLRGAFVLLFQSLMLHWLGERPAPEALDVLAGWTAKANQAGFLWYAHEAAALLDAFGFEGERPELGKRPAGLVSMTDLLARKATWEIALDALKGLGAHAAPGVDTSAGTDRRMAWQLGFIKTHGMLEPREQKRMKRGGWTSGRAVALQKLVEEPESFGYLTPQDREICACIVREQGSSWYGGSDRLSYRFDADRALLAAVGHPLLTVRRQGGNGVTELPLELVLGDPALSVVRRNRDILVTIEPFPPEGRSLLPVDETSKRVRLVRFEPAHREIARILGPEGLKVPEGAEARLLEGLAAVAPMVTVHSDIAGDESAAETMPADARPHLHLIPFATGLSLELRMHPFGDSALQLLPGQGRATLLTEIEGRAVRCTRDLEGERTAAREVLDACPALRDNEAWTWSLDDLETALTTLEQLHALGEAVVLDWPEGKRIGLTPEMQMASLRIKIEQEGDWLDLQGQIRLDSGRILLMQELLDLAAAAKGRFIPLGERNFLVLSQALRRKLEGLRGLTDTGRFHPLAAPAIAEAIDGMTLDADKAWQSLLDRLAAVEDLEPEIPSTLQAELRDYQIEGYRWLARLAHWSAGACLADDMGLGKTLQALTLILSRAPKGPTLVLAPTSVCGNWVDEAQRFAPTLQPLRFGPGDRAAMLDAAGPFDLIICSYGLLQTEGERLAAVSWETIVADEAQSFKNALTKRSQAIMRLKGGFRMITTGTPVENHLGELWNLFRFINPGLLGSLETFNRRFATPIEQNKDAGARQRLRQLLRPFILRRLKSEVLSELPPRTEITLRLELSDGELALYEAMRRQAVERLSDPEAAANPGQQRIQLLAEIMRLRRACCHPRLALPDSDLSSAKLDAFNEILDELLENRHKALVFSQFVDHLALIRAHLDARGIRYQYLDGSTPEPQRRAAVAAFQAGEGDLFLISLRAGGVGLNLTAADYVIHMDPWWNPAVEDQASDRAHRIGQQRPVTVYRLVAKNTIEERILALHAAKRDLADGLLEGSEGGGRLSYADMLALVRG</sequence>
<feature type="domain" description="Helicase ATP-binding" evidence="3">
    <location>
        <begin position="939"/>
        <end position="1095"/>
    </location>
</feature>
<keyword evidence="2" id="KW-0547">Nucleotide-binding</keyword>
<gene>
    <name evidence="5" type="ORF">ThimaDRAFT_1350</name>
</gene>
<dbReference type="InterPro" id="IPR027417">
    <property type="entry name" value="P-loop_NTPase"/>
</dbReference>